<feature type="domain" description="TM2" evidence="10">
    <location>
        <begin position="150"/>
        <end position="198"/>
    </location>
</feature>
<evidence type="ECO:0000256" key="6">
    <source>
        <dbReference type="ARBA" id="ARBA00023136"/>
    </source>
</evidence>
<dbReference type="PANTHER" id="PTHR21016:SF7">
    <property type="entry name" value="TM2 DOMAIN-CONTAINING PROTEIN 3"/>
    <property type="match status" value="1"/>
</dbReference>
<dbReference type="InterPro" id="IPR007829">
    <property type="entry name" value="TM2"/>
</dbReference>
<reference evidence="12" key="1">
    <citation type="submission" date="2016-11" db="UniProtKB">
        <authorList>
            <consortium name="WormBaseParasite"/>
        </authorList>
    </citation>
    <scope>IDENTIFICATION</scope>
</reference>
<keyword evidence="5 8" id="KW-1133">Transmembrane helix</keyword>
<feature type="chain" id="PRO_5009312160" evidence="9">
    <location>
        <begin position="21"/>
        <end position="214"/>
    </location>
</feature>
<protein>
    <submittedName>
        <fullName evidence="12">TM2 domain-containing protein</fullName>
    </submittedName>
</protein>
<evidence type="ECO:0000256" key="1">
    <source>
        <dbReference type="ARBA" id="ARBA00004141"/>
    </source>
</evidence>
<feature type="transmembrane region" description="Helical" evidence="8">
    <location>
        <begin position="183"/>
        <end position="205"/>
    </location>
</feature>
<keyword evidence="4 9" id="KW-0732">Signal</keyword>
<evidence type="ECO:0000313" key="11">
    <source>
        <dbReference type="Proteomes" id="UP000095287"/>
    </source>
</evidence>
<evidence type="ECO:0000256" key="9">
    <source>
        <dbReference type="SAM" id="SignalP"/>
    </source>
</evidence>
<dbReference type="PANTHER" id="PTHR21016">
    <property type="entry name" value="BETA-AMYLOID BINDING PROTEIN-RELATED"/>
    <property type="match status" value="1"/>
</dbReference>
<evidence type="ECO:0000256" key="2">
    <source>
        <dbReference type="ARBA" id="ARBA00008284"/>
    </source>
</evidence>
<evidence type="ECO:0000256" key="4">
    <source>
        <dbReference type="ARBA" id="ARBA00022729"/>
    </source>
</evidence>
<comment type="similarity">
    <text evidence="2">Belongs to the TM2 family.</text>
</comment>
<dbReference type="Proteomes" id="UP000095287">
    <property type="component" value="Unplaced"/>
</dbReference>
<feature type="transmembrane region" description="Helical" evidence="8">
    <location>
        <begin position="151"/>
        <end position="171"/>
    </location>
</feature>
<name>A0A1I7YEV8_9BILA</name>
<comment type="subcellular location">
    <subcellularLocation>
        <location evidence="1">Membrane</location>
        <topology evidence="1">Multi-pass membrane protein</topology>
    </subcellularLocation>
</comment>
<evidence type="ECO:0000256" key="3">
    <source>
        <dbReference type="ARBA" id="ARBA00022692"/>
    </source>
</evidence>
<keyword evidence="7" id="KW-0325">Glycoprotein</keyword>
<dbReference type="WBParaSite" id="L893_g15616.t1">
    <property type="protein sequence ID" value="L893_g15616.t1"/>
    <property type="gene ID" value="L893_g15616"/>
</dbReference>
<evidence type="ECO:0000256" key="7">
    <source>
        <dbReference type="ARBA" id="ARBA00023180"/>
    </source>
</evidence>
<dbReference type="Pfam" id="PF05154">
    <property type="entry name" value="TM2"/>
    <property type="match status" value="1"/>
</dbReference>
<keyword evidence="3 8" id="KW-0812">Transmembrane</keyword>
<sequence>MWTAAFVLLSVLLLAPHTHPSGVEEDEVTAAPAPQNQLPRENISFCSTIDCTRHASCMQCDFPDRCKYGEKVEVKCVTRRPCQQEHSIVREATCRFCWQTNESEHYCDPIRNCSSSATKLQRTVCLVDRNVICKGRRMFYKRIRCNHTNGYSWTTAMILSFTLGGFGVDRFYLGHWKSGIGKLFSFGGLGIWTVIDIILIATGYVGPADGSLYI</sequence>
<evidence type="ECO:0000256" key="5">
    <source>
        <dbReference type="ARBA" id="ARBA00022989"/>
    </source>
</evidence>
<accession>A0A1I7YEV8</accession>
<dbReference type="AlphaFoldDB" id="A0A1I7YEV8"/>
<keyword evidence="11" id="KW-1185">Reference proteome</keyword>
<proteinExistence type="inferred from homology"/>
<dbReference type="GO" id="GO:0016020">
    <property type="term" value="C:membrane"/>
    <property type="evidence" value="ECO:0007669"/>
    <property type="project" value="UniProtKB-SubCell"/>
</dbReference>
<organism evidence="11 12">
    <name type="scientific">Steinernema glaseri</name>
    <dbReference type="NCBI Taxonomy" id="37863"/>
    <lineage>
        <taxon>Eukaryota</taxon>
        <taxon>Metazoa</taxon>
        <taxon>Ecdysozoa</taxon>
        <taxon>Nematoda</taxon>
        <taxon>Chromadorea</taxon>
        <taxon>Rhabditida</taxon>
        <taxon>Tylenchina</taxon>
        <taxon>Panagrolaimomorpha</taxon>
        <taxon>Strongyloidoidea</taxon>
        <taxon>Steinernematidae</taxon>
        <taxon>Steinernema</taxon>
    </lineage>
</organism>
<evidence type="ECO:0000313" key="12">
    <source>
        <dbReference type="WBParaSite" id="L893_g15616.t1"/>
    </source>
</evidence>
<keyword evidence="6 8" id="KW-0472">Membrane</keyword>
<evidence type="ECO:0000259" key="10">
    <source>
        <dbReference type="Pfam" id="PF05154"/>
    </source>
</evidence>
<evidence type="ECO:0000256" key="8">
    <source>
        <dbReference type="SAM" id="Phobius"/>
    </source>
</evidence>
<dbReference type="InterPro" id="IPR050932">
    <property type="entry name" value="TM2D1-3-like"/>
</dbReference>
<feature type="signal peptide" evidence="9">
    <location>
        <begin position="1"/>
        <end position="20"/>
    </location>
</feature>